<dbReference type="PIRSF" id="PIRSF027081">
    <property type="entry name" value="RNase_P/MRP_p29_subunit"/>
    <property type="match status" value="1"/>
</dbReference>
<keyword evidence="6" id="KW-1185">Reference proteome</keyword>
<comment type="subcellular location">
    <subcellularLocation>
        <location evidence="1">Nucleus</location>
    </subcellularLocation>
</comment>
<dbReference type="GeneID" id="63698403"/>
<gene>
    <name evidence="5" type="ORF">EURHEDRAFT_417786</name>
</gene>
<dbReference type="PANTHER" id="PTHR13348">
    <property type="entry name" value="RIBONUCLEASE P SUBUNIT P29"/>
    <property type="match status" value="1"/>
</dbReference>
<dbReference type="RefSeq" id="XP_040633780.1">
    <property type="nucleotide sequence ID" value="XM_040783279.1"/>
</dbReference>
<evidence type="ECO:0000313" key="6">
    <source>
        <dbReference type="Proteomes" id="UP000019804"/>
    </source>
</evidence>
<dbReference type="InterPro" id="IPR023534">
    <property type="entry name" value="Rof/RNase_P-like"/>
</dbReference>
<feature type="compositionally biased region" description="Basic residues" evidence="4">
    <location>
        <begin position="51"/>
        <end position="60"/>
    </location>
</feature>
<dbReference type="HOGENOM" id="CLU_078577_0_0_1"/>
<protein>
    <recommendedName>
        <fullName evidence="3">Ribonuclease P protein subunit</fullName>
    </recommendedName>
</protein>
<evidence type="ECO:0000256" key="3">
    <source>
        <dbReference type="PIRNR" id="PIRNR027081"/>
    </source>
</evidence>
<comment type="similarity">
    <text evidence="2">Belongs to the eukaryotic/archaeal RNase P protein component 1 family.</text>
</comment>
<feature type="compositionally biased region" description="Polar residues" evidence="4">
    <location>
        <begin position="10"/>
        <end position="27"/>
    </location>
</feature>
<name>A0A017S1R9_ASPRC</name>
<dbReference type="GO" id="GO:0005634">
    <property type="term" value="C:nucleus"/>
    <property type="evidence" value="ECO:0007669"/>
    <property type="project" value="UniProtKB-SubCell"/>
</dbReference>
<dbReference type="FunFam" id="2.30.30.210:FF:000005">
    <property type="entry name" value="Ribonuclease P protein subunit"/>
    <property type="match status" value="1"/>
</dbReference>
<dbReference type="InterPro" id="IPR016848">
    <property type="entry name" value="RNase_P/MRP_Rpp29-subunit"/>
</dbReference>
<feature type="region of interest" description="Disordered" evidence="4">
    <location>
        <begin position="1"/>
        <end position="60"/>
    </location>
</feature>
<dbReference type="Gene3D" id="2.30.30.210">
    <property type="entry name" value="Ribonuclease P/MRP, subunit p29"/>
    <property type="match status" value="1"/>
</dbReference>
<keyword evidence="3" id="KW-0819">tRNA processing</keyword>
<dbReference type="PANTHER" id="PTHR13348:SF0">
    <property type="entry name" value="RIBONUCLEASE P PROTEIN SUBUNIT P29"/>
    <property type="match status" value="1"/>
</dbReference>
<dbReference type="SMART" id="SM00538">
    <property type="entry name" value="POP4"/>
    <property type="match status" value="1"/>
</dbReference>
<dbReference type="Pfam" id="PF01868">
    <property type="entry name" value="RNase_P-MRP_p29"/>
    <property type="match status" value="1"/>
</dbReference>
<proteinExistence type="inferred from homology"/>
<dbReference type="OrthoDB" id="124041at2759"/>
<dbReference type="EMBL" id="KK088473">
    <property type="protein sequence ID" value="EYE90090.1"/>
    <property type="molecule type" value="Genomic_DNA"/>
</dbReference>
<dbReference type="STRING" id="1388766.A0A017S1R9"/>
<evidence type="ECO:0000313" key="5">
    <source>
        <dbReference type="EMBL" id="EYE90090.1"/>
    </source>
</evidence>
<keyword evidence="3" id="KW-0539">Nucleus</keyword>
<evidence type="ECO:0000256" key="1">
    <source>
        <dbReference type="ARBA" id="ARBA00004123"/>
    </source>
</evidence>
<dbReference type="AlphaFoldDB" id="A0A017S1R9"/>
<dbReference type="Proteomes" id="UP000019804">
    <property type="component" value="Unassembled WGS sequence"/>
</dbReference>
<dbReference type="GO" id="GO:0033204">
    <property type="term" value="F:ribonuclease P RNA binding"/>
    <property type="evidence" value="ECO:0007669"/>
    <property type="project" value="InterPro"/>
</dbReference>
<dbReference type="InterPro" id="IPR002730">
    <property type="entry name" value="Rpp29/RNP1"/>
</dbReference>
<accession>A0A017S1R9</accession>
<dbReference type="GO" id="GO:0000172">
    <property type="term" value="C:ribonuclease MRP complex"/>
    <property type="evidence" value="ECO:0007669"/>
    <property type="project" value="InterPro"/>
</dbReference>
<dbReference type="GO" id="GO:0001682">
    <property type="term" value="P:tRNA 5'-leader removal"/>
    <property type="evidence" value="ECO:0007669"/>
    <property type="project" value="InterPro"/>
</dbReference>
<dbReference type="GO" id="GO:0030677">
    <property type="term" value="C:ribonuclease P complex"/>
    <property type="evidence" value="ECO:0007669"/>
    <property type="project" value="InterPro"/>
</dbReference>
<dbReference type="InterPro" id="IPR036980">
    <property type="entry name" value="RNase_P/MRP_Rpp29_sf"/>
</dbReference>
<reference evidence="6" key="1">
    <citation type="journal article" date="2014" name="Nat. Commun.">
        <title>Genomic adaptations of the halophilic Dead Sea filamentous fungus Eurotium rubrum.</title>
        <authorList>
            <person name="Kis-Papo T."/>
            <person name="Weig A.R."/>
            <person name="Riley R."/>
            <person name="Persoh D."/>
            <person name="Salamov A."/>
            <person name="Sun H."/>
            <person name="Lipzen A."/>
            <person name="Wasser S.P."/>
            <person name="Rambold G."/>
            <person name="Grigoriev I.V."/>
            <person name="Nevo E."/>
        </authorList>
    </citation>
    <scope>NUCLEOTIDE SEQUENCE [LARGE SCALE GENOMIC DNA]</scope>
    <source>
        <strain evidence="6">CBS 135680</strain>
    </source>
</reference>
<dbReference type="GO" id="GO:0006364">
    <property type="term" value="P:rRNA processing"/>
    <property type="evidence" value="ECO:0007669"/>
    <property type="project" value="TreeGrafter"/>
</dbReference>
<sequence>MTAPPPKQHIAQTLLSRAHSPQTTETLFTDRIKQKPLYLRPTSPSASDNRSRRRHHRLRKKEYFLRHQRPKPLSAKEKRASGIHELAQGEAKHEVFKGLHALWVRYMQEVLDLRADGSTGQGGGMVTAPSHGSKLVSADFHGAEIEVVRSGCAGRVGIRGVVVRDTKFTFVVVTERDEVKTIPKEQTIIRFRVPLPKPETDANVDADTEMKEDGQKQSEVKELVFEIHGNQFQNRAIDRAHKKFKWRNVEYL</sequence>
<organism evidence="5 6">
    <name type="scientific">Aspergillus ruber (strain CBS 135680)</name>
    <dbReference type="NCBI Taxonomy" id="1388766"/>
    <lineage>
        <taxon>Eukaryota</taxon>
        <taxon>Fungi</taxon>
        <taxon>Dikarya</taxon>
        <taxon>Ascomycota</taxon>
        <taxon>Pezizomycotina</taxon>
        <taxon>Eurotiomycetes</taxon>
        <taxon>Eurotiomycetidae</taxon>
        <taxon>Eurotiales</taxon>
        <taxon>Aspergillaceae</taxon>
        <taxon>Aspergillus</taxon>
        <taxon>Aspergillus subgen. Aspergillus</taxon>
    </lineage>
</organism>
<evidence type="ECO:0000256" key="4">
    <source>
        <dbReference type="SAM" id="MobiDB-lite"/>
    </source>
</evidence>
<evidence type="ECO:0000256" key="2">
    <source>
        <dbReference type="ARBA" id="ARBA00006181"/>
    </source>
</evidence>
<dbReference type="SUPFAM" id="SSF101744">
    <property type="entry name" value="Rof/RNase P subunit-like"/>
    <property type="match status" value="1"/>
</dbReference>